<proteinExistence type="predicted"/>
<accession>A0A1W6ZGU4</accession>
<feature type="chain" id="PRO_5012868307" evidence="1">
    <location>
        <begin position="20"/>
        <end position="176"/>
    </location>
</feature>
<keyword evidence="1" id="KW-0732">Signal</keyword>
<dbReference type="PROSITE" id="PS51257">
    <property type="entry name" value="PROKAR_LIPOPROTEIN"/>
    <property type="match status" value="1"/>
</dbReference>
<dbReference type="Proteomes" id="UP000194161">
    <property type="component" value="Chromosome"/>
</dbReference>
<keyword evidence="3" id="KW-1185">Reference proteome</keyword>
<dbReference type="KEGG" id="bgm:CAL15_20495"/>
<evidence type="ECO:0000313" key="3">
    <source>
        <dbReference type="Proteomes" id="UP000194161"/>
    </source>
</evidence>
<organism evidence="2 3">
    <name type="scientific">Bordetella genomosp. 13</name>
    <dbReference type="NCBI Taxonomy" id="463040"/>
    <lineage>
        <taxon>Bacteria</taxon>
        <taxon>Pseudomonadati</taxon>
        <taxon>Pseudomonadota</taxon>
        <taxon>Betaproteobacteria</taxon>
        <taxon>Burkholderiales</taxon>
        <taxon>Alcaligenaceae</taxon>
        <taxon>Bordetella</taxon>
    </lineage>
</organism>
<name>A0A1W6ZGU4_9BORD</name>
<gene>
    <name evidence="2" type="ORF">CAL15_20495</name>
</gene>
<protein>
    <submittedName>
        <fullName evidence="2">Uncharacterized protein</fullName>
    </submittedName>
</protein>
<dbReference type="EMBL" id="CP021111">
    <property type="protein sequence ID" value="ARP96532.1"/>
    <property type="molecule type" value="Genomic_DNA"/>
</dbReference>
<feature type="signal peptide" evidence="1">
    <location>
        <begin position="1"/>
        <end position="19"/>
    </location>
</feature>
<reference evidence="2 3" key="1">
    <citation type="submission" date="2017-05" db="EMBL/GenBank/DDBJ databases">
        <title>Complete and WGS of Bordetella genogroups.</title>
        <authorList>
            <person name="Spilker T."/>
            <person name="LiPuma J."/>
        </authorList>
    </citation>
    <scope>NUCLEOTIDE SEQUENCE [LARGE SCALE GENOMIC DNA]</scope>
    <source>
        <strain evidence="2 3">AU7206</strain>
    </source>
</reference>
<evidence type="ECO:0000256" key="1">
    <source>
        <dbReference type="SAM" id="SignalP"/>
    </source>
</evidence>
<dbReference type="AlphaFoldDB" id="A0A1W6ZGU4"/>
<sequence length="176" mass="19218">MRWLVALLSAIAMACAAGAAATVRYSAVSTESPLVAGRLLTQNELAVLAIAYPGENFGKVRVYSRRWRLFQGEDYLIAPNGNIYWPKADAVCPDFTACGRTMLRTFVHEAAHIVQYQSGTNVVLSAAMHQIVHHLSLHAYDPYKFDADLSSPLGLNVEAAAEWHAARFCSMTAACD</sequence>
<evidence type="ECO:0000313" key="2">
    <source>
        <dbReference type="EMBL" id="ARP96532.1"/>
    </source>
</evidence>